<evidence type="ECO:0000256" key="2">
    <source>
        <dbReference type="ARBA" id="ARBA00022490"/>
    </source>
</evidence>
<reference evidence="6 7" key="1">
    <citation type="journal article" date="2017" name="Gigascience">
        <title>Draft genome of the honey bee ectoparasitic mite, Tropilaelaps mercedesae, is shaped by the parasitic life history.</title>
        <authorList>
            <person name="Dong X."/>
            <person name="Armstrong S.D."/>
            <person name="Xia D."/>
            <person name="Makepeace B.L."/>
            <person name="Darby A.C."/>
            <person name="Kadowaki T."/>
        </authorList>
    </citation>
    <scope>NUCLEOTIDE SEQUENCE [LARGE SCALE GENOMIC DNA]</scope>
    <source>
        <strain evidence="6">Wuxi-XJTLU</strain>
    </source>
</reference>
<evidence type="ECO:0000256" key="3">
    <source>
        <dbReference type="ARBA" id="ARBA00022942"/>
    </source>
</evidence>
<keyword evidence="2" id="KW-0963">Cytoplasm</keyword>
<gene>
    <name evidence="6" type="ORF">BIW11_00068</name>
</gene>
<dbReference type="Gene3D" id="3.60.20.10">
    <property type="entry name" value="Glutamine Phosphoribosylpyrophosphate, subunit 1, domain 1"/>
    <property type="match status" value="1"/>
</dbReference>
<dbReference type="InterPro" id="IPR001353">
    <property type="entry name" value="Proteasome_sua/b"/>
</dbReference>
<dbReference type="GO" id="GO:0051603">
    <property type="term" value="P:proteolysis involved in protein catabolic process"/>
    <property type="evidence" value="ECO:0007669"/>
    <property type="project" value="InterPro"/>
</dbReference>
<dbReference type="PANTHER" id="PTHR32194">
    <property type="entry name" value="METALLOPROTEASE TLDD"/>
    <property type="match status" value="1"/>
</dbReference>
<evidence type="ECO:0000256" key="4">
    <source>
        <dbReference type="ARBA" id="ARBA00023242"/>
    </source>
</evidence>
<dbReference type="SUPFAM" id="SSF56235">
    <property type="entry name" value="N-terminal nucleophile aminohydrolases (Ntn hydrolases)"/>
    <property type="match status" value="1"/>
</dbReference>
<comment type="subcellular location">
    <subcellularLocation>
        <location evidence="1">Nucleus</location>
    </subcellularLocation>
</comment>
<dbReference type="InterPro" id="IPR023333">
    <property type="entry name" value="Proteasome_suB-type"/>
</dbReference>
<proteinExistence type="predicted"/>
<dbReference type="GO" id="GO:0005839">
    <property type="term" value="C:proteasome core complex"/>
    <property type="evidence" value="ECO:0007669"/>
    <property type="project" value="InterPro"/>
</dbReference>
<dbReference type="GO" id="GO:0005737">
    <property type="term" value="C:cytoplasm"/>
    <property type="evidence" value="ECO:0007669"/>
    <property type="project" value="TreeGrafter"/>
</dbReference>
<dbReference type="Proteomes" id="UP000192247">
    <property type="component" value="Unassembled WGS sequence"/>
</dbReference>
<accession>A0A1V9Y2Q8</accession>
<evidence type="ECO:0000256" key="1">
    <source>
        <dbReference type="ARBA" id="ARBA00004123"/>
    </source>
</evidence>
<sequence length="231" mass="25549">MFGHKENIVASVKPVRRGDFNPYEDNGGSIGAIAGDDFAVIAADTRLCRGYNILTRQQTKLFKLANGAVLATSGCWCDSLTLSKYLEAHLRTYHYEHDQNMSLTAVAQSCATMLYARRFFPYFTWTVLAGIDEKEKGVVYAYDPVGHMESKPYASGGSSSALIMPLLDSIIGKKNQEHFEKTSLSKKQAVALLKDVFISAAERDIHCGDSVHIMVVTKDGIEELSVELRKD</sequence>
<organism evidence="6 7">
    <name type="scientific">Tropilaelaps mercedesae</name>
    <dbReference type="NCBI Taxonomy" id="418985"/>
    <lineage>
        <taxon>Eukaryota</taxon>
        <taxon>Metazoa</taxon>
        <taxon>Ecdysozoa</taxon>
        <taxon>Arthropoda</taxon>
        <taxon>Chelicerata</taxon>
        <taxon>Arachnida</taxon>
        <taxon>Acari</taxon>
        <taxon>Parasitiformes</taxon>
        <taxon>Mesostigmata</taxon>
        <taxon>Gamasina</taxon>
        <taxon>Dermanyssoidea</taxon>
        <taxon>Laelapidae</taxon>
        <taxon>Tropilaelaps</taxon>
    </lineage>
</organism>
<comment type="subunit">
    <text evidence="5">The 26S proteasome consists of a 20S proteasome core and two 19S regulatory subunits. The 20S proteasome core is composed of 28 subunits that are arranged in four stacked rings, resulting in a barrel-shaped structure. The two end rings are each formed by seven alpha subunits, and the two central rings are each formed by seven beta subunits. The catalytic chamber with the active sites is on the inside of the barrel.</text>
</comment>
<dbReference type="STRING" id="418985.A0A1V9Y2Q8"/>
<protein>
    <submittedName>
        <fullName evidence="6">Proteasome subunit beta type-1-like</fullName>
    </submittedName>
</protein>
<evidence type="ECO:0000256" key="5">
    <source>
        <dbReference type="ARBA" id="ARBA00026071"/>
    </source>
</evidence>
<dbReference type="PANTHER" id="PTHR32194:SF2">
    <property type="entry name" value="PROTEASOME SUBUNIT BETA TYPE-1"/>
    <property type="match status" value="1"/>
</dbReference>
<dbReference type="CDD" id="cd03757">
    <property type="entry name" value="proteasome_beta_type_1"/>
    <property type="match status" value="1"/>
</dbReference>
<dbReference type="InterPro" id="IPR029055">
    <property type="entry name" value="Ntn_hydrolases_N"/>
</dbReference>
<dbReference type="FunFam" id="3.60.20.10:FF:000027">
    <property type="entry name" value="Proteasome subunit beta type-6"/>
    <property type="match status" value="1"/>
</dbReference>
<evidence type="ECO:0000313" key="6">
    <source>
        <dbReference type="EMBL" id="OQR80000.1"/>
    </source>
</evidence>
<dbReference type="AlphaFoldDB" id="A0A1V9Y2Q8"/>
<evidence type="ECO:0000313" key="7">
    <source>
        <dbReference type="Proteomes" id="UP000192247"/>
    </source>
</evidence>
<dbReference type="Pfam" id="PF00227">
    <property type="entry name" value="Proteasome"/>
    <property type="match status" value="1"/>
</dbReference>
<keyword evidence="3 6" id="KW-0647">Proteasome</keyword>
<comment type="caution">
    <text evidence="6">The sequence shown here is derived from an EMBL/GenBank/DDBJ whole genome shotgun (WGS) entry which is preliminary data.</text>
</comment>
<dbReference type="GO" id="GO:0005634">
    <property type="term" value="C:nucleus"/>
    <property type="evidence" value="ECO:0007669"/>
    <property type="project" value="UniProtKB-SubCell"/>
</dbReference>
<keyword evidence="7" id="KW-1185">Reference proteome</keyword>
<dbReference type="FunCoup" id="A0A1V9Y2Q8">
    <property type="interactions" value="1433"/>
</dbReference>
<dbReference type="EMBL" id="MNPL01000454">
    <property type="protein sequence ID" value="OQR80000.1"/>
    <property type="molecule type" value="Genomic_DNA"/>
</dbReference>
<keyword evidence="4" id="KW-0539">Nucleus</keyword>
<dbReference type="PROSITE" id="PS51476">
    <property type="entry name" value="PROTEASOME_BETA_2"/>
    <property type="match status" value="1"/>
</dbReference>
<dbReference type="InParanoid" id="A0A1V9Y2Q8"/>
<name>A0A1V9Y2Q8_9ACAR</name>
<dbReference type="OrthoDB" id="268479at2759"/>